<keyword evidence="1" id="KW-0472">Membrane</keyword>
<dbReference type="GO" id="GO:0016020">
    <property type="term" value="C:membrane"/>
    <property type="evidence" value="ECO:0007669"/>
    <property type="project" value="TreeGrafter"/>
</dbReference>
<reference evidence="3 4" key="1">
    <citation type="journal article" date="2010" name="Science">
        <title>Genomic analysis of organismal complexity in the multicellular green alga Volvox carteri.</title>
        <authorList>
            <person name="Prochnik S.E."/>
            <person name="Umen J."/>
            <person name="Nedelcu A.M."/>
            <person name="Hallmann A."/>
            <person name="Miller S.M."/>
            <person name="Nishii I."/>
            <person name="Ferris P."/>
            <person name="Kuo A."/>
            <person name="Mitros T."/>
            <person name="Fritz-Laylin L.K."/>
            <person name="Hellsten U."/>
            <person name="Chapman J."/>
            <person name="Simakov O."/>
            <person name="Rensing S.A."/>
            <person name="Terry A."/>
            <person name="Pangilinan J."/>
            <person name="Kapitonov V."/>
            <person name="Jurka J."/>
            <person name="Salamov A."/>
            <person name="Shapiro H."/>
            <person name="Schmutz J."/>
            <person name="Grimwood J."/>
            <person name="Lindquist E."/>
            <person name="Lucas S."/>
            <person name="Grigoriev I.V."/>
            <person name="Schmitt R."/>
            <person name="Kirk D."/>
            <person name="Rokhsar D.S."/>
        </authorList>
    </citation>
    <scope>NUCLEOTIDE SEQUENCE [LARGE SCALE GENOMIC DNA]</scope>
    <source>
        <strain evidence="4">f. Nagariensis / Eve</strain>
    </source>
</reference>
<accession>D8U9S0</accession>
<dbReference type="PANTHER" id="PTHR12242:SF1">
    <property type="entry name" value="MYND-TYPE DOMAIN-CONTAINING PROTEIN"/>
    <property type="match status" value="1"/>
</dbReference>
<keyword evidence="1" id="KW-1133">Transmembrane helix</keyword>
<name>D8U9S0_VOLCA</name>
<evidence type="ECO:0000313" key="4">
    <source>
        <dbReference type="Proteomes" id="UP000001058"/>
    </source>
</evidence>
<evidence type="ECO:0000256" key="2">
    <source>
        <dbReference type="SAM" id="SignalP"/>
    </source>
</evidence>
<gene>
    <name evidence="3" type="ORF">VOLCADRAFT_96308</name>
</gene>
<evidence type="ECO:0000256" key="1">
    <source>
        <dbReference type="SAM" id="Phobius"/>
    </source>
</evidence>
<keyword evidence="1" id="KW-0812">Transmembrane</keyword>
<proteinExistence type="predicted"/>
<dbReference type="EMBL" id="GL378372">
    <property type="protein sequence ID" value="EFJ43458.1"/>
    <property type="molecule type" value="Genomic_DNA"/>
</dbReference>
<keyword evidence="2" id="KW-0732">Signal</keyword>
<evidence type="ECO:0000313" key="3">
    <source>
        <dbReference type="EMBL" id="EFJ43458.1"/>
    </source>
</evidence>
<feature type="transmembrane region" description="Helical" evidence="1">
    <location>
        <begin position="132"/>
        <end position="153"/>
    </location>
</feature>
<feature type="transmembrane region" description="Helical" evidence="1">
    <location>
        <begin position="102"/>
        <end position="120"/>
    </location>
</feature>
<feature type="transmembrane region" description="Helical" evidence="1">
    <location>
        <begin position="36"/>
        <end position="58"/>
    </location>
</feature>
<feature type="signal peptide" evidence="2">
    <location>
        <begin position="1"/>
        <end position="20"/>
    </location>
</feature>
<dbReference type="Proteomes" id="UP000001058">
    <property type="component" value="Unassembled WGS sequence"/>
</dbReference>
<dbReference type="InParanoid" id="D8U9S0"/>
<dbReference type="KEGG" id="vcn:VOLCADRAFT_96308"/>
<dbReference type="GeneID" id="9616432"/>
<sequence length="227" mass="24949">MAPVSTGLLLLVVVVEEVEEVEVEEWDLLSTAHCLAMEVAVVSALFLTIFFWVGLVAISREIPYDTPSNYMRHAGNSGLALAQVVLTRLPIVSYHFTAVLMYLTSYAVFLWIYGEVAGIWRYRLNWERVRGVAGPVVLVVLAVLVFLFCTNVATATATATATSTNVATATATLAERRCPGIRFTPQGDWRHPTMRPCFSRNSVGIWGAQVFGFLDNRLAEEEGGECG</sequence>
<dbReference type="PANTHER" id="PTHR12242">
    <property type="entry name" value="OS02G0130600 PROTEIN-RELATED"/>
    <property type="match status" value="1"/>
</dbReference>
<organism evidence="4">
    <name type="scientific">Volvox carteri f. nagariensis</name>
    <dbReference type="NCBI Taxonomy" id="3068"/>
    <lineage>
        <taxon>Eukaryota</taxon>
        <taxon>Viridiplantae</taxon>
        <taxon>Chlorophyta</taxon>
        <taxon>core chlorophytes</taxon>
        <taxon>Chlorophyceae</taxon>
        <taxon>CS clade</taxon>
        <taxon>Chlamydomonadales</taxon>
        <taxon>Volvocaceae</taxon>
        <taxon>Volvox</taxon>
    </lineage>
</organism>
<protein>
    <submittedName>
        <fullName evidence="3">Uncharacterized protein</fullName>
    </submittedName>
</protein>
<dbReference type="AlphaFoldDB" id="D8U9S0"/>
<dbReference type="OrthoDB" id="419711at2759"/>
<dbReference type="eggNOG" id="ENOG502R8TV">
    <property type="taxonomic scope" value="Eukaryota"/>
</dbReference>
<dbReference type="RefSeq" id="XP_002955387.1">
    <property type="nucleotide sequence ID" value="XM_002955341.1"/>
</dbReference>
<feature type="chain" id="PRO_5003124303" evidence="2">
    <location>
        <begin position="21"/>
        <end position="227"/>
    </location>
</feature>
<keyword evidence="4" id="KW-1185">Reference proteome</keyword>